<sequence length="150" mass="16699">MEAVALFSFTASETDEISFQKGDIIKVEMEDDSCWFTAEIQGKRGYVPENYISLLPHTWFAGRVSRLEAEQRLRWKDTGVFLVRESESAPGEFSVSVSHCNHVSLVLMQRGSQTILICSTKTTKNISAAQTVTGRVCKREWGGSLNGSAM</sequence>
<dbReference type="PROSITE" id="PS50002">
    <property type="entry name" value="SH3"/>
    <property type="match status" value="1"/>
</dbReference>
<dbReference type="InterPro" id="IPR036028">
    <property type="entry name" value="SH3-like_dom_sf"/>
</dbReference>
<dbReference type="Pfam" id="PF00017">
    <property type="entry name" value="SH2"/>
    <property type="match status" value="1"/>
</dbReference>
<keyword evidence="1 8" id="KW-0728">SH3 domain</keyword>
<keyword evidence="3" id="KW-0040">ANK repeat</keyword>
<keyword evidence="12" id="KW-1185">Reference proteome</keyword>
<dbReference type="InterPro" id="IPR036860">
    <property type="entry name" value="SH2_dom_sf"/>
</dbReference>
<dbReference type="SMART" id="SM00252">
    <property type="entry name" value="SH2"/>
    <property type="match status" value="1"/>
</dbReference>
<dbReference type="SUPFAM" id="SSF50044">
    <property type="entry name" value="SH3-domain"/>
    <property type="match status" value="1"/>
</dbReference>
<dbReference type="InterPro" id="IPR001452">
    <property type="entry name" value="SH3_domain"/>
</dbReference>
<evidence type="ECO:0000256" key="4">
    <source>
        <dbReference type="ARBA" id="ARBA00023288"/>
    </source>
</evidence>
<evidence type="ECO:0000256" key="8">
    <source>
        <dbReference type="PROSITE-ProRule" id="PRU00192"/>
    </source>
</evidence>
<dbReference type="PRINTS" id="PR00401">
    <property type="entry name" value="SH2DOMAIN"/>
</dbReference>
<comment type="function">
    <text evidence="5">Induces bone resorption, acting probably through a signaling cascade which results in the secretion of factor(s) enhancing osteoclast formation and activity.</text>
</comment>
<evidence type="ECO:0000256" key="1">
    <source>
        <dbReference type="ARBA" id="ARBA00022443"/>
    </source>
</evidence>
<evidence type="ECO:0000256" key="3">
    <source>
        <dbReference type="ARBA" id="ARBA00023043"/>
    </source>
</evidence>
<evidence type="ECO:0000256" key="7">
    <source>
        <dbReference type="PROSITE-ProRule" id="PRU00191"/>
    </source>
</evidence>
<accession>A0A665UJV1</accession>
<reference evidence="11" key="3">
    <citation type="submission" date="2025-09" db="UniProtKB">
        <authorList>
            <consortium name="Ensembl"/>
        </authorList>
    </citation>
    <scope>IDENTIFICATION</scope>
</reference>
<keyword evidence="4" id="KW-0449">Lipoprotein</keyword>
<evidence type="ECO:0000256" key="5">
    <source>
        <dbReference type="ARBA" id="ARBA00037432"/>
    </source>
</evidence>
<protein>
    <recommendedName>
        <fullName evidence="6">Osteoclast-stimulating factor 1</fullName>
    </recommendedName>
</protein>
<dbReference type="Ensembl" id="ENSENLT00000020338.1">
    <property type="protein sequence ID" value="ENSENLP00000019620.1"/>
    <property type="gene ID" value="ENSENLG00000008875.1"/>
</dbReference>
<dbReference type="PROSITE" id="PS50001">
    <property type="entry name" value="SH2"/>
    <property type="match status" value="1"/>
</dbReference>
<dbReference type="AlphaFoldDB" id="A0A665UJV1"/>
<reference evidence="11" key="2">
    <citation type="submission" date="2025-08" db="UniProtKB">
        <authorList>
            <consortium name="Ensembl"/>
        </authorList>
    </citation>
    <scope>IDENTIFICATION</scope>
</reference>
<dbReference type="InterPro" id="IPR043539">
    <property type="entry name" value="Grb2-like"/>
</dbReference>
<dbReference type="SUPFAM" id="SSF55550">
    <property type="entry name" value="SH2 domain"/>
    <property type="match status" value="1"/>
</dbReference>
<gene>
    <name evidence="11" type="primary">LOC115046545</name>
</gene>
<dbReference type="Pfam" id="PF00018">
    <property type="entry name" value="SH3_1"/>
    <property type="match status" value="1"/>
</dbReference>
<proteinExistence type="predicted"/>
<dbReference type="InterPro" id="IPR000980">
    <property type="entry name" value="SH2"/>
</dbReference>
<dbReference type="PANTHER" id="PTHR46037">
    <property type="entry name" value="PROTEIN ENHANCER OF SEVENLESS 2B"/>
    <property type="match status" value="1"/>
</dbReference>
<evidence type="ECO:0000313" key="11">
    <source>
        <dbReference type="Ensembl" id="ENSENLP00000019620.1"/>
    </source>
</evidence>
<dbReference type="PRINTS" id="PR00499">
    <property type="entry name" value="P67PHOX"/>
</dbReference>
<evidence type="ECO:0000313" key="12">
    <source>
        <dbReference type="Proteomes" id="UP000472264"/>
    </source>
</evidence>
<dbReference type="PRINTS" id="PR00452">
    <property type="entry name" value="SH3DOMAIN"/>
</dbReference>
<organism evidence="11 12">
    <name type="scientific">Echeneis naucrates</name>
    <name type="common">Live sharksucker</name>
    <dbReference type="NCBI Taxonomy" id="173247"/>
    <lineage>
        <taxon>Eukaryota</taxon>
        <taxon>Metazoa</taxon>
        <taxon>Chordata</taxon>
        <taxon>Craniata</taxon>
        <taxon>Vertebrata</taxon>
        <taxon>Euteleostomi</taxon>
        <taxon>Actinopterygii</taxon>
        <taxon>Neopterygii</taxon>
        <taxon>Teleostei</taxon>
        <taxon>Neoteleostei</taxon>
        <taxon>Acanthomorphata</taxon>
        <taxon>Carangaria</taxon>
        <taxon>Carangiformes</taxon>
        <taxon>Echeneidae</taxon>
        <taxon>Echeneis</taxon>
    </lineage>
</organism>
<dbReference type="FunFam" id="2.30.30.40:FF:000072">
    <property type="entry name" value="Unconventional Myosin IB"/>
    <property type="match status" value="1"/>
</dbReference>
<reference evidence="11" key="1">
    <citation type="submission" date="2021-04" db="EMBL/GenBank/DDBJ databases">
        <authorList>
            <consortium name="Wellcome Sanger Institute Data Sharing"/>
        </authorList>
    </citation>
    <scope>NUCLEOTIDE SEQUENCE [LARGE SCALE GENOMIC DNA]</scope>
</reference>
<feature type="domain" description="SH2" evidence="9">
    <location>
        <begin position="59"/>
        <end position="97"/>
    </location>
</feature>
<evidence type="ECO:0000259" key="9">
    <source>
        <dbReference type="PROSITE" id="PS50001"/>
    </source>
</evidence>
<evidence type="ECO:0000256" key="2">
    <source>
        <dbReference type="ARBA" id="ARBA00022999"/>
    </source>
</evidence>
<feature type="domain" description="SH3" evidence="10">
    <location>
        <begin position="1"/>
        <end position="57"/>
    </location>
</feature>
<dbReference type="Proteomes" id="UP000472264">
    <property type="component" value="Chromosome 1"/>
</dbReference>
<name>A0A665UJV1_ECHNA</name>
<evidence type="ECO:0000259" key="10">
    <source>
        <dbReference type="PROSITE" id="PS50002"/>
    </source>
</evidence>
<dbReference type="Gene3D" id="3.30.505.10">
    <property type="entry name" value="SH2 domain"/>
    <property type="match status" value="1"/>
</dbReference>
<dbReference type="Gene3D" id="2.30.30.40">
    <property type="entry name" value="SH3 Domains"/>
    <property type="match status" value="1"/>
</dbReference>
<dbReference type="SMART" id="SM00326">
    <property type="entry name" value="SH3"/>
    <property type="match status" value="1"/>
</dbReference>
<keyword evidence="2 7" id="KW-0727">SH2 domain</keyword>
<evidence type="ECO:0000256" key="6">
    <source>
        <dbReference type="ARBA" id="ARBA00040640"/>
    </source>
</evidence>